<organism evidence="2 3">
    <name type="scientific">Persicobacter psychrovividus</name>
    <dbReference type="NCBI Taxonomy" id="387638"/>
    <lineage>
        <taxon>Bacteria</taxon>
        <taxon>Pseudomonadati</taxon>
        <taxon>Bacteroidota</taxon>
        <taxon>Cytophagia</taxon>
        <taxon>Cytophagales</taxon>
        <taxon>Persicobacteraceae</taxon>
        <taxon>Persicobacter</taxon>
    </lineage>
</organism>
<dbReference type="RefSeq" id="WP_338398663.1">
    <property type="nucleotide sequence ID" value="NZ_AP025294.1"/>
</dbReference>
<accession>A0ABM7VK34</accession>
<geneLocation type="plasmid" evidence="2 3">
    <name>pPP2</name>
</geneLocation>
<protein>
    <recommendedName>
        <fullName evidence="1">Contractile injection system tube protein N-terminal domain-containing protein</fullName>
    </recommendedName>
</protein>
<feature type="domain" description="Contractile injection system tube protein N-terminal" evidence="1">
    <location>
        <begin position="27"/>
        <end position="156"/>
    </location>
</feature>
<evidence type="ECO:0000259" key="1">
    <source>
        <dbReference type="Pfam" id="PF19266"/>
    </source>
</evidence>
<name>A0ABM7VK34_9BACT</name>
<gene>
    <name evidence="2" type="ORF">PEPS_36290</name>
</gene>
<reference evidence="2 3" key="1">
    <citation type="submission" date="2021-12" db="EMBL/GenBank/DDBJ databases">
        <title>Genome sequencing of bacteria with rrn-lacking chromosome and rrn-plasmid.</title>
        <authorList>
            <person name="Anda M."/>
            <person name="Iwasaki W."/>
        </authorList>
    </citation>
    <scope>NUCLEOTIDE SEQUENCE [LARGE SCALE GENOMIC DNA]</scope>
    <source>
        <strain evidence="2 3">NBRC 101262</strain>
        <plasmid evidence="2 3">pPP2</plasmid>
    </source>
</reference>
<evidence type="ECO:0000313" key="2">
    <source>
        <dbReference type="EMBL" id="BDD01349.1"/>
    </source>
</evidence>
<keyword evidence="2" id="KW-0614">Plasmid</keyword>
<evidence type="ECO:0000313" key="3">
    <source>
        <dbReference type="Proteomes" id="UP001354989"/>
    </source>
</evidence>
<dbReference type="EMBL" id="AP025294">
    <property type="protein sequence ID" value="BDD01349.1"/>
    <property type="molecule type" value="Genomic_DNA"/>
</dbReference>
<dbReference type="Pfam" id="PF19266">
    <property type="entry name" value="CIS_tube"/>
    <property type="match status" value="1"/>
</dbReference>
<sequence>MASKLKFFNTADQADNSAFSEVLVKIENREYKKGKDWLEVQINPENISINSASVTNNQNKIDTPVQELKFELILDNTGVIPANMNYTINQFTQKFHEMCVAKQNLYAPPIFIEWGDTVEFIGTLVQYNIHHELFSQLGSPLRTRIETTFRGKIYKESDGINFSKIINKAKDIMVQLRNGDSISNITMRTTGDSSLIATNAKLNNCSSLRKTKP</sequence>
<keyword evidence="3" id="KW-1185">Reference proteome</keyword>
<dbReference type="InterPro" id="IPR045361">
    <property type="entry name" value="CIS_tube_prot_N"/>
</dbReference>
<dbReference type="Proteomes" id="UP001354989">
    <property type="component" value="Plasmid pPP2"/>
</dbReference>
<proteinExistence type="predicted"/>